<evidence type="ECO:0000256" key="8">
    <source>
        <dbReference type="HAMAP-Rule" id="MF_00332"/>
    </source>
</evidence>
<dbReference type="InterPro" id="IPR029047">
    <property type="entry name" value="HSP70_peptide-bd_sf"/>
</dbReference>
<feature type="compositionally biased region" description="Acidic residues" evidence="10">
    <location>
        <begin position="632"/>
        <end position="645"/>
    </location>
</feature>
<dbReference type="InterPro" id="IPR029048">
    <property type="entry name" value="HSP70_C_sf"/>
</dbReference>
<dbReference type="GO" id="GO:0051082">
    <property type="term" value="F:unfolded protein binding"/>
    <property type="evidence" value="ECO:0007669"/>
    <property type="project" value="InterPro"/>
</dbReference>
<dbReference type="InterPro" id="IPR018181">
    <property type="entry name" value="Heat_shock_70_CS"/>
</dbReference>
<keyword evidence="5 8" id="KW-0067">ATP-binding</keyword>
<dbReference type="GO" id="GO:0140662">
    <property type="term" value="F:ATP-dependent protein folding chaperone"/>
    <property type="evidence" value="ECO:0007669"/>
    <property type="project" value="InterPro"/>
</dbReference>
<comment type="function">
    <text evidence="8">Acts as a chaperone.</text>
</comment>
<dbReference type="CDD" id="cd10234">
    <property type="entry name" value="ASKHA_NBD_HSP70_DnaK-like"/>
    <property type="match status" value="1"/>
</dbReference>
<feature type="compositionally biased region" description="Low complexity" evidence="10">
    <location>
        <begin position="604"/>
        <end position="624"/>
    </location>
</feature>
<dbReference type="Gene3D" id="2.60.34.10">
    <property type="entry name" value="Substrate Binding Domain Of DNAk, Chain A, domain 1"/>
    <property type="match status" value="1"/>
</dbReference>
<reference evidence="11 12" key="1">
    <citation type="journal article" date="2014" name="Int. J. Syst. Evol. Microbiol.">
        <title>Complete genome sequence of Corynebacterium casei LMG S-19264T (=DSM 44701T), isolated from a smear-ripened cheese.</title>
        <authorList>
            <consortium name="US DOE Joint Genome Institute (JGI-PGF)"/>
            <person name="Walter F."/>
            <person name="Albersmeier A."/>
            <person name="Kalinowski J."/>
            <person name="Ruckert C."/>
        </authorList>
    </citation>
    <scope>NUCLEOTIDE SEQUENCE [LARGE SCALE GENOMIC DNA]</scope>
    <source>
        <strain evidence="11 12">NBRC 110095</strain>
    </source>
</reference>
<evidence type="ECO:0000313" key="12">
    <source>
        <dbReference type="Proteomes" id="UP001156870"/>
    </source>
</evidence>
<dbReference type="FunFam" id="2.60.34.10:FF:000014">
    <property type="entry name" value="Chaperone protein DnaK HSP70"/>
    <property type="match status" value="1"/>
</dbReference>
<dbReference type="HAMAP" id="MF_00332">
    <property type="entry name" value="DnaK"/>
    <property type="match status" value="1"/>
</dbReference>
<keyword evidence="12" id="KW-1185">Reference proteome</keyword>
<dbReference type="PROSITE" id="PS00329">
    <property type="entry name" value="HSP70_2"/>
    <property type="match status" value="1"/>
</dbReference>
<proteinExistence type="evidence at transcript level"/>
<dbReference type="EMBL" id="BSPD01000062">
    <property type="protein sequence ID" value="GLS26855.1"/>
    <property type="molecule type" value="Genomic_DNA"/>
</dbReference>
<dbReference type="GO" id="GO:0005524">
    <property type="term" value="F:ATP binding"/>
    <property type="evidence" value="ECO:0007669"/>
    <property type="project" value="UniProtKB-UniRule"/>
</dbReference>
<comment type="caution">
    <text evidence="11">The sequence shown here is derived from an EMBL/GenBank/DDBJ whole genome shotgun (WGS) entry which is preliminary data.</text>
</comment>
<evidence type="ECO:0000256" key="1">
    <source>
        <dbReference type="ARBA" id="ARBA00007381"/>
    </source>
</evidence>
<evidence type="ECO:0000256" key="4">
    <source>
        <dbReference type="ARBA" id="ARBA00022741"/>
    </source>
</evidence>
<organism evidence="11 12">
    <name type="scientific">Marinibactrum halimedae</name>
    <dbReference type="NCBI Taxonomy" id="1444977"/>
    <lineage>
        <taxon>Bacteria</taxon>
        <taxon>Pseudomonadati</taxon>
        <taxon>Pseudomonadota</taxon>
        <taxon>Gammaproteobacteria</taxon>
        <taxon>Cellvibrionales</taxon>
        <taxon>Cellvibrionaceae</taxon>
        <taxon>Marinibactrum</taxon>
    </lineage>
</organism>
<dbReference type="Proteomes" id="UP001156870">
    <property type="component" value="Unassembled WGS sequence"/>
</dbReference>
<dbReference type="SUPFAM" id="SSF100920">
    <property type="entry name" value="Heat shock protein 70kD (HSP70), peptide-binding domain"/>
    <property type="match status" value="1"/>
</dbReference>
<keyword evidence="3 8" id="KW-0597">Phosphoprotein</keyword>
<evidence type="ECO:0000313" key="11">
    <source>
        <dbReference type="EMBL" id="GLS26855.1"/>
    </source>
</evidence>
<dbReference type="InterPro" id="IPR013126">
    <property type="entry name" value="Hsp_70_fam"/>
</dbReference>
<name>A0AA37WN09_9GAMM</name>
<sequence length="645" mass="69008">MGKIIGIDLGTTNSCVSVLEGDAAKVIENAEGDRTTPSIVAFTDDSEILVGQSAKRQSVTNPINTLFAVKRLIGRKFTDDVVQKDISMVPYTIVGADNGDAWVEVKGDKKAPPQVSAEVLKKMKKTAEDYLGETVSEAVITVPAYFNDSQRQATKDAGRIAGLDVKRIINEPTAAALAYGMDKAKGDRTIAVYDLGGGTFDISIIEIADVDGEHQFEVLATNGDTFLGGEDFDLRLIEYLADEFKKENGIDLHNDPLALQRLKEAAEKAKIELSSSQQTEVNLPYITADATGPKHLVVKLTRAKLESLVEELVTRSIVPVQTALKDADLSVSDIDDVILVGGQTRMPMVQQKVAEFFGKEARRDVNPDEAVAMGAAIQGAVLAGDVKDVLLLDVSPLTLGIETMGGVATPLIEKNTTIPTKKSQVFSTAEDNQTAVTIHVVQGERKQAAQNKSLGRFDLADIPPAPRGMPQIEVTFDIDANGILNVSAKDKATGKEQSIVIKASSGLSDDEIDKMVRDAEANAEADKKFEELVSARNTLDGLVSATKKTLTEAGDKATEEEKSAIEAAIAEAEEAVKGDDKAAMDAATTKLTEASSSLAQKMYAEQAAQQQQEGGPEQASQGAEQPKKDDGVVDAEFEEVKDDQK</sequence>
<dbReference type="NCBIfam" id="NF001413">
    <property type="entry name" value="PRK00290.1"/>
    <property type="match status" value="1"/>
</dbReference>
<dbReference type="PROSITE" id="PS00297">
    <property type="entry name" value="HSP70_1"/>
    <property type="match status" value="1"/>
</dbReference>
<accession>A0AA37WN09</accession>
<dbReference type="AlphaFoldDB" id="A0AA37WN09"/>
<dbReference type="InterPro" id="IPR043129">
    <property type="entry name" value="ATPase_NBD"/>
</dbReference>
<evidence type="ECO:0000256" key="5">
    <source>
        <dbReference type="ARBA" id="ARBA00022840"/>
    </source>
</evidence>
<evidence type="ECO:0000256" key="3">
    <source>
        <dbReference type="ARBA" id="ARBA00022553"/>
    </source>
</evidence>
<keyword evidence="6 8" id="KW-0346">Stress response</keyword>
<dbReference type="RefSeq" id="WP_232593606.1">
    <property type="nucleotide sequence ID" value="NZ_BSPD01000062.1"/>
</dbReference>
<dbReference type="NCBIfam" id="TIGR02350">
    <property type="entry name" value="prok_dnaK"/>
    <property type="match status" value="1"/>
</dbReference>
<feature type="modified residue" description="Phosphothreonine; by autocatalysis" evidence="8">
    <location>
        <position position="199"/>
    </location>
</feature>
<dbReference type="FunFam" id="1.20.1270.10:FF:000001">
    <property type="entry name" value="Molecular chaperone DnaK"/>
    <property type="match status" value="1"/>
</dbReference>
<dbReference type="PRINTS" id="PR00301">
    <property type="entry name" value="HEATSHOCK70"/>
</dbReference>
<evidence type="ECO:0000256" key="2">
    <source>
        <dbReference type="ARBA" id="ARBA00014415"/>
    </source>
</evidence>
<evidence type="ECO:0000256" key="6">
    <source>
        <dbReference type="ARBA" id="ARBA00023016"/>
    </source>
</evidence>
<dbReference type="SUPFAM" id="SSF53067">
    <property type="entry name" value="Actin-like ATPase domain"/>
    <property type="match status" value="2"/>
</dbReference>
<comment type="similarity">
    <text evidence="1 8 9">Belongs to the heat shock protein 70 family.</text>
</comment>
<dbReference type="PANTHER" id="PTHR19375">
    <property type="entry name" value="HEAT SHOCK PROTEIN 70KDA"/>
    <property type="match status" value="1"/>
</dbReference>
<comment type="induction">
    <text evidence="8">By stress conditions e.g. heat shock.</text>
</comment>
<keyword evidence="4 8" id="KW-0547">Nucleotide-binding</keyword>
<dbReference type="PROSITE" id="PS01036">
    <property type="entry name" value="HSP70_3"/>
    <property type="match status" value="1"/>
</dbReference>
<gene>
    <name evidence="8 11" type="primary">dnaK</name>
    <name evidence="11" type="ORF">GCM10007877_25740</name>
</gene>
<dbReference type="FunFam" id="3.90.640.10:FF:000003">
    <property type="entry name" value="Molecular chaperone DnaK"/>
    <property type="match status" value="1"/>
</dbReference>
<dbReference type="InterPro" id="IPR012725">
    <property type="entry name" value="Chaperone_DnaK"/>
</dbReference>
<dbReference type="Gene3D" id="3.30.420.40">
    <property type="match status" value="2"/>
</dbReference>
<feature type="region of interest" description="Disordered" evidence="10">
    <location>
        <begin position="601"/>
        <end position="645"/>
    </location>
</feature>
<dbReference type="Pfam" id="PF00012">
    <property type="entry name" value="HSP70"/>
    <property type="match status" value="1"/>
</dbReference>
<evidence type="ECO:0000256" key="10">
    <source>
        <dbReference type="SAM" id="MobiDB-lite"/>
    </source>
</evidence>
<evidence type="ECO:0000256" key="9">
    <source>
        <dbReference type="RuleBase" id="RU003322"/>
    </source>
</evidence>
<dbReference type="Gene3D" id="1.20.1270.10">
    <property type="match status" value="1"/>
</dbReference>
<dbReference type="FunFam" id="3.30.420.40:FF:000004">
    <property type="entry name" value="Molecular chaperone DnaK"/>
    <property type="match status" value="1"/>
</dbReference>
<protein>
    <recommendedName>
        <fullName evidence="2 8">Chaperone protein DnaK</fullName>
    </recommendedName>
    <alternativeName>
        <fullName evidence="8">HSP70</fullName>
    </alternativeName>
    <alternativeName>
        <fullName evidence="8">Heat shock 70 kDa protein</fullName>
    </alternativeName>
    <alternativeName>
        <fullName evidence="8">Heat shock protein 70</fullName>
    </alternativeName>
</protein>
<keyword evidence="7 8" id="KW-0143">Chaperone</keyword>
<dbReference type="SUPFAM" id="SSF100934">
    <property type="entry name" value="Heat shock protein 70kD (HSP70), C-terminal subdomain"/>
    <property type="match status" value="1"/>
</dbReference>
<evidence type="ECO:0000256" key="7">
    <source>
        <dbReference type="ARBA" id="ARBA00023186"/>
    </source>
</evidence>
<dbReference type="Gene3D" id="3.90.640.10">
    <property type="entry name" value="Actin, Chain A, domain 4"/>
    <property type="match status" value="1"/>
</dbReference>